<dbReference type="CDD" id="cd00833">
    <property type="entry name" value="PKS"/>
    <property type="match status" value="3"/>
</dbReference>
<evidence type="ECO:0000256" key="5">
    <source>
        <dbReference type="ARBA" id="ARBA00023268"/>
    </source>
</evidence>
<dbReference type="SUPFAM" id="SSF53901">
    <property type="entry name" value="Thiolase-like"/>
    <property type="match status" value="3"/>
</dbReference>
<dbReference type="InterPro" id="IPR014030">
    <property type="entry name" value="Ketoacyl_synth_N"/>
</dbReference>
<keyword evidence="2" id="KW-0597">Phosphoprotein</keyword>
<dbReference type="PROSITE" id="PS52019">
    <property type="entry name" value="PKS_MFAS_DH"/>
    <property type="match status" value="2"/>
</dbReference>
<dbReference type="PANTHER" id="PTHR43775:SF37">
    <property type="entry name" value="SI:DKEY-61P9.11"/>
    <property type="match status" value="1"/>
</dbReference>
<dbReference type="Gene3D" id="1.10.1200.10">
    <property type="entry name" value="ACP-like"/>
    <property type="match status" value="4"/>
</dbReference>
<dbReference type="InterPro" id="IPR009081">
    <property type="entry name" value="PP-bd_ACP"/>
</dbReference>
<dbReference type="InterPro" id="IPR020807">
    <property type="entry name" value="PKS_DH"/>
</dbReference>
<dbReference type="Pfam" id="PF00698">
    <property type="entry name" value="Acyl_transf_1"/>
    <property type="match status" value="2"/>
</dbReference>
<feature type="active site" description="Proton donor; for dehydratase activity" evidence="7">
    <location>
        <position position="1343"/>
    </location>
</feature>
<feature type="domain" description="Ketosynthase family 3 (KS3)" evidence="10">
    <location>
        <begin position="3936"/>
        <end position="4357"/>
    </location>
</feature>
<dbReference type="SMART" id="SM00829">
    <property type="entry name" value="PKS_ER"/>
    <property type="match status" value="1"/>
</dbReference>
<evidence type="ECO:0000259" key="10">
    <source>
        <dbReference type="PROSITE" id="PS52004"/>
    </source>
</evidence>
<dbReference type="PANTHER" id="PTHR43775">
    <property type="entry name" value="FATTY ACID SYNTHASE"/>
    <property type="match status" value="1"/>
</dbReference>
<feature type="domain" description="Carrier" evidence="9">
    <location>
        <begin position="274"/>
        <end position="348"/>
    </location>
</feature>
<dbReference type="Gene3D" id="3.10.129.110">
    <property type="entry name" value="Polyketide synthase dehydratase"/>
    <property type="match status" value="2"/>
</dbReference>
<dbReference type="SMART" id="SM00822">
    <property type="entry name" value="PKS_KR"/>
    <property type="match status" value="3"/>
</dbReference>
<dbReference type="SUPFAM" id="SSF52151">
    <property type="entry name" value="FabD/lysophospholipase-like"/>
    <property type="match status" value="2"/>
</dbReference>
<dbReference type="Gene3D" id="3.90.180.10">
    <property type="entry name" value="Medium-chain alcohol dehydrogenases, catalytic domain"/>
    <property type="match status" value="1"/>
</dbReference>
<feature type="active site" description="Proton acceptor; for dehydratase activity" evidence="7">
    <location>
        <position position="3114"/>
    </location>
</feature>
<evidence type="ECO:0000259" key="9">
    <source>
        <dbReference type="PROSITE" id="PS50075"/>
    </source>
</evidence>
<feature type="region of interest" description="Disordered" evidence="8">
    <location>
        <begin position="2561"/>
        <end position="2583"/>
    </location>
</feature>
<dbReference type="InterPro" id="IPR036736">
    <property type="entry name" value="ACP-like_sf"/>
</dbReference>
<dbReference type="SMART" id="SM00826">
    <property type="entry name" value="PKS_DH"/>
    <property type="match status" value="2"/>
</dbReference>
<dbReference type="InterPro" id="IPR013968">
    <property type="entry name" value="PKS_KR"/>
</dbReference>
<dbReference type="PROSITE" id="PS52004">
    <property type="entry name" value="KS3_2"/>
    <property type="match status" value="3"/>
</dbReference>
<feature type="domain" description="Ketosynthase family 3 (KS3)" evidence="10">
    <location>
        <begin position="2308"/>
        <end position="2723"/>
    </location>
</feature>
<keyword evidence="3" id="KW-0808">Transferase</keyword>
<dbReference type="InterPro" id="IPR014031">
    <property type="entry name" value="Ketoacyl_synth_C"/>
</dbReference>
<dbReference type="Pfam" id="PF00107">
    <property type="entry name" value="ADH_zinc_N"/>
    <property type="match status" value="1"/>
</dbReference>
<dbReference type="InterPro" id="IPR050091">
    <property type="entry name" value="PKS_NRPS_Biosynth_Enz"/>
</dbReference>
<evidence type="ECO:0000256" key="2">
    <source>
        <dbReference type="ARBA" id="ARBA00022553"/>
    </source>
</evidence>
<dbReference type="SMART" id="SM00827">
    <property type="entry name" value="PKS_AT"/>
    <property type="match status" value="2"/>
</dbReference>
<dbReference type="InterPro" id="IPR020806">
    <property type="entry name" value="PKS_PP-bd"/>
</dbReference>
<feature type="region of interest" description="C-terminal hotdog fold" evidence="7">
    <location>
        <begin position="1281"/>
        <end position="1427"/>
    </location>
</feature>
<dbReference type="InterPro" id="IPR016039">
    <property type="entry name" value="Thiolase-like"/>
</dbReference>
<dbReference type="EMBL" id="CAUYUJ010018026">
    <property type="protein sequence ID" value="CAK0879996.1"/>
    <property type="molecule type" value="Genomic_DNA"/>
</dbReference>
<dbReference type="SUPFAM" id="SSF47336">
    <property type="entry name" value="ACP-like"/>
    <property type="match status" value="4"/>
</dbReference>
<evidence type="ECO:0000256" key="7">
    <source>
        <dbReference type="PROSITE-ProRule" id="PRU01363"/>
    </source>
</evidence>
<dbReference type="Gene3D" id="3.40.47.10">
    <property type="match status" value="4"/>
</dbReference>
<dbReference type="PROSITE" id="PS50075">
    <property type="entry name" value="CARRIER"/>
    <property type="match status" value="4"/>
</dbReference>
<dbReference type="PROSITE" id="PS00606">
    <property type="entry name" value="KS3_1"/>
    <property type="match status" value="3"/>
</dbReference>
<dbReference type="CDD" id="cd08955">
    <property type="entry name" value="KR_2_FAS_SDR_x"/>
    <property type="match status" value="1"/>
</dbReference>
<evidence type="ECO:0000256" key="6">
    <source>
        <dbReference type="ARBA" id="ARBA00023315"/>
    </source>
</evidence>
<dbReference type="InterPro" id="IPR049552">
    <property type="entry name" value="PKS_DH_N"/>
</dbReference>
<keyword evidence="1" id="KW-0596">Phosphopantetheine</keyword>
<feature type="domain" description="Ketosynthase family 3 (KS3)" evidence="10">
    <location>
        <begin position="369"/>
        <end position="788"/>
    </location>
</feature>
<feature type="domain" description="PKS/mFAS DH" evidence="11">
    <location>
        <begin position="3084"/>
        <end position="3364"/>
    </location>
</feature>
<dbReference type="InterPro" id="IPR020843">
    <property type="entry name" value="ER"/>
</dbReference>
<dbReference type="SMART" id="SM00825">
    <property type="entry name" value="PKS_KS"/>
    <property type="match status" value="3"/>
</dbReference>
<evidence type="ECO:0000259" key="11">
    <source>
        <dbReference type="PROSITE" id="PS52019"/>
    </source>
</evidence>
<dbReference type="Pfam" id="PF21089">
    <property type="entry name" value="PKS_DH_N"/>
    <property type="match status" value="2"/>
</dbReference>
<feature type="domain" description="Carrier" evidence="9">
    <location>
        <begin position="2209"/>
        <end position="2288"/>
    </location>
</feature>
<proteinExistence type="predicted"/>
<dbReference type="InterPro" id="IPR013149">
    <property type="entry name" value="ADH-like_C"/>
</dbReference>
<dbReference type="SUPFAM" id="SSF55048">
    <property type="entry name" value="Probable ACP-binding domain of malonyl-CoA ACP transacylase"/>
    <property type="match status" value="2"/>
</dbReference>
<dbReference type="Pfam" id="PF14765">
    <property type="entry name" value="PS-DH"/>
    <property type="match status" value="2"/>
</dbReference>
<protein>
    <submittedName>
        <fullName evidence="12">Uncharacterized protein</fullName>
    </submittedName>
</protein>
<comment type="caution">
    <text evidence="12">The sequence shown here is derived from an EMBL/GenBank/DDBJ whole genome shotgun (WGS) entry which is preliminary data.</text>
</comment>
<dbReference type="InterPro" id="IPR011032">
    <property type="entry name" value="GroES-like_sf"/>
</dbReference>
<feature type="active site" description="Proton donor; for dehydratase activity" evidence="7">
    <location>
        <position position="3279"/>
    </location>
</feature>
<organism evidence="12 13">
    <name type="scientific">Prorocentrum cordatum</name>
    <dbReference type="NCBI Taxonomy" id="2364126"/>
    <lineage>
        <taxon>Eukaryota</taxon>
        <taxon>Sar</taxon>
        <taxon>Alveolata</taxon>
        <taxon>Dinophyceae</taxon>
        <taxon>Prorocentrales</taxon>
        <taxon>Prorocentraceae</taxon>
        <taxon>Prorocentrum</taxon>
    </lineage>
</organism>
<feature type="domain" description="Carrier" evidence="9">
    <location>
        <begin position="4867"/>
        <end position="4945"/>
    </location>
</feature>
<evidence type="ECO:0000256" key="3">
    <source>
        <dbReference type="ARBA" id="ARBA00022679"/>
    </source>
</evidence>
<dbReference type="InterPro" id="IPR018201">
    <property type="entry name" value="Ketoacyl_synth_AS"/>
</dbReference>
<dbReference type="Gene3D" id="3.40.366.10">
    <property type="entry name" value="Malonyl-Coenzyme A Acyl Carrier Protein, domain 2"/>
    <property type="match status" value="2"/>
</dbReference>
<feature type="domain" description="PKS/mFAS DH" evidence="11">
    <location>
        <begin position="1147"/>
        <end position="1427"/>
    </location>
</feature>
<dbReference type="InterPro" id="IPR014043">
    <property type="entry name" value="Acyl_transferase_dom"/>
</dbReference>
<dbReference type="Pfam" id="PF02801">
    <property type="entry name" value="Ketoacyl-synt_C"/>
    <property type="match status" value="3"/>
</dbReference>
<dbReference type="Pfam" id="PF00550">
    <property type="entry name" value="PP-binding"/>
    <property type="match status" value="4"/>
</dbReference>
<dbReference type="InterPro" id="IPR032821">
    <property type="entry name" value="PKS_assoc"/>
</dbReference>
<dbReference type="SMART" id="SM00823">
    <property type="entry name" value="PKS_PP"/>
    <property type="match status" value="4"/>
</dbReference>
<feature type="region of interest" description="C-terminal hotdog fold" evidence="7">
    <location>
        <begin position="3220"/>
        <end position="3364"/>
    </location>
</feature>
<feature type="region of interest" description="Disordered" evidence="8">
    <location>
        <begin position="215"/>
        <end position="243"/>
    </location>
</feature>
<evidence type="ECO:0000313" key="12">
    <source>
        <dbReference type="EMBL" id="CAK0879996.1"/>
    </source>
</evidence>
<dbReference type="InterPro" id="IPR057326">
    <property type="entry name" value="KR_dom"/>
</dbReference>
<evidence type="ECO:0000256" key="4">
    <source>
        <dbReference type="ARBA" id="ARBA00022857"/>
    </source>
</evidence>
<feature type="region of interest" description="N-terminal hotdog fold" evidence="7">
    <location>
        <begin position="3084"/>
        <end position="3206"/>
    </location>
</feature>
<dbReference type="Proteomes" id="UP001189429">
    <property type="component" value="Unassembled WGS sequence"/>
</dbReference>
<keyword evidence="5" id="KW-0511">Multifunctional enzyme</keyword>
<feature type="compositionally biased region" description="Polar residues" evidence="8">
    <location>
        <begin position="2561"/>
        <end position="2579"/>
    </location>
</feature>
<keyword evidence="4" id="KW-0521">NADP</keyword>
<gene>
    <name evidence="12" type="ORF">PCOR1329_LOCUS63257</name>
</gene>
<dbReference type="Pfam" id="PF08659">
    <property type="entry name" value="KR"/>
    <property type="match status" value="3"/>
</dbReference>
<sequence>MVGIVGMNLVWACGSIELTLPQKVSLMLCCSVANQGSIFRWSRDHRAHLKNLGTELDPYYSDRGGFFSYMGYVILQKTQAALKASKEVDVADLVLDQVVMFQADVDVWWNLSFCHAVPAFITMLWGEELFLGWIICGCTRYVLALHANLLLVHFQHLWGPTTIKEELGTQEALSQESLTFARQVSEEAVEARSQPSMWRSNSSLDLTEGVTKIVGENLGDPSQADSSGRPAPLGELARSQEGDSGPVFVKYNVRQEGDGDPSVEVKLEPLWRRSTLVDLAKDCVADILGIKADAVKPDRPLMDLGFDSNGALKLREKLQRRLKVDLPPTLLFNFPTINEMVDHGLSTLAPRPTTPAATAVARERAAHHTPDLAVVSTACQIPFSYGTSGYWETLSSRTDAVVEVPLARWDNELYYSSEPTEGKTYCRHAGFIEGADLFDTSFFGMSNAEARATDPQQRLLLHTAYQGLQGNGYDKATLAGSELGVFVALSNLDWYHMSLSKPSVFTGPGVASSIAANRVSFSFGLTGPSMTVDTACSSSISAMSAAMHCLVGGGAVHEALVAATELLHGPNSFVLRSVAGMLSGAGRCKTFNATADGYIRGEGAGAGVITHLRDAEDGRCTVLADVKSAVMNQDGKSATLTAPNGPAQEKVVLQALRDGGVESASVAAIECHGTGTELGDPIEVGALKAVLGTPSAHAPELYLCAGKSNHGHLEGAAGFAGMLKVWTCLQHLQVTPNVHYAALNPHMSIDNSRLVVPESVSALPEKGAIMGVSSFGFGGTNAHAMMAQPKSSGPQQAIEHKIAFLFTGMGSQQVDMGKRLYKTNEVFRSALDQCRDICKDLSLLQENLLDVMFPEDREMATKLETTLYSQVAIFSLEYALGKMWSAQGIVPYAVMGHSVGEFAAAVYAGVMSVEDGLRLMAARGHLTEKLVDQDAGCMTSIFASWGVVQAAIEQADLKGGVAVIAAINGPSATMVSGTKAAVASVCENVKANHVTISTRHAFHSPLLEPILPELREAVASCKLSPPTACKMVSILSGSEEKDKFATAAHWVGHDEPRPMLFLQGMETLERMGCTAFVEIGPQPVLVKMGRRCVGERADGFEWLASIQPGRDDVQEVLRVRRALGATAGARPSELKPVAMPWRAPLLHPLLGAPVQEGGATSFSSDAPLSSGPAMQLFQQHCVFGEVVLPGASHILLAAAARLVISGGFCAEVTDAVFERPFLVPEDGGVRLHCRVSEDGTEVSSSPKDGDVTVHARFGQSRVIGLPASEADHLPEMRKLCGEPSPDCIKDLYASFDERGLGYGPSFQVLRECAFSKDGAVARLGHETTLWERCLQLLHPALLDGALQLLVESASRQSETPATYLPFAVKRAVVAANCPSGELWATVRILESTATSLTANVEVVSADGKLACRLEGASCRRAEGKPQEADGSEGCLYSREWIPAPQVAGGAHGKVLVVSGRSDAIQAVLGLDSTKCAAAATIEDALKKVDGELATIVLEAAGEQVDALDSMLRLVQAVTSKDGDLPRVVLVTTSAQAVKAGMDVDPEHSGIWGFARALRLEITSLPVTCVDLSGGSDAGAVTSALLASEAELGVRGGEALTSRLARSDVVPKRPLRLQMARRGSLQNLRPVPQTERKSPSAGDIEVRVKAIGLNFRDVLNVMGLYPGDPGEPGLDCSGTVVNMGEGLEKNELRCGDTSVGIVWGCLKTYASTKAQLLVPQPDTWTPADAAALPTVYTTVDVAFRELAKLKKGERVLIHAATGGVGLVAVQYAQRMGAIVYATAGKKEKQDHLRGLGVQYITSSRNDDEFEADMLKFLGKEKIDVCLNSMSHLGFIPRSLRLLKNGGRFVEIGKRDVWTVEEVKKEFPTVDYHLLAIDYVCEFEPDRYQGLLKRLQNELQGGSWKPLPVTCYEGLETGVAAMSFLQRAAQIGKVVLTAPPRMGLKPAAGYVLSGGMGALGVVTAQAMAEEGAKCMVLLSRSGKAAAEVESQWKWLQASSADVLAWKCDIGDAKSAESLKKQLKADLKNPVHGALHLAGILDDALVPQLTRGHFERGFAPKVGGARHLHNALAGAPLDFLVVYSSTAALLGAAGQANYSSANACLDGLAQHWRHEGQPAQSVQWGPWLSVGMAAQNNSFQRLKLGGISNELGLSVLSAALDPAAGGPVLGCALVQWPGYLKQFPNVPSYFSKFRGSSVAASGGQAGAGTGAEAAMMSPESVVTWISSVAADVVGSEVALDEPLMAAGMDSLSSVEFRNRLSAECNFMKFPNTLMFDHPTLRAVSALVTDSLAPIAADTAAPATAAPKSAGDMRVVSRGLACRFPGGDGVEEGWSRWVKKTDSVIEIPYMRWDVLEYFNPDQDAGGNFMYARHGGFVEGAELFDAQHFGMSGAEAKTIDPQQRFCLEVAFWACHSAGVDKGQLLGSNTGVFVGQCNHDWAKSSTERGANPYTGPGTHGSITSNRVSYSLGLRGPSASVDTACSSSLVALDIAANKVHVDLPFALCVGVQLNLIPEPFIAFSKARMLSPDGRCKTFDDSANGYARGEGCGALHMEAAKNLTDSTLPEVGSTMTNQDGRSSTLTAPNGPAQQEVVRRALQQAGVAASLVNYVECHGTGTALGDPIEVGALKGVLSAGRSSPVVLGTVKTNIGHLEGAAGIAGLVKCMQTLVHREAPPNVHFGKLNHTIELDDFQVIVPTSMTPLEGTDLSAGLSSFGFGGTNAHVIFKHSTQATKKASTTDGASVRQVGFLFTGQGSQYVGMGKQLYEADATFRATLDACAKLLDPLLKVPLLEVMFEEKAEQKGLLDQTEYSQPAIFSVEVSLAAMWKAKGVQPSAVLGHSVGEYAAAVATGVMSLEDAARLIAARGRLIQEKCEAGVGGMVAVFAPEEAVNEAIGSLTKKEKQDVAIAGVNGPKLCVVSGRSKTVTKVVEATGAGNRALNVSHGFHSPLMAPMLAAFRQEVSKVNLSEPKGCRFVSTVTGKEVSKELSDPEYWVNHVERTVRFADGMAALEATSLDVFLEVGPEPTLVKMGKRCVQSDKSYDWLSSLEARDGAGTDEQSVAEAEAVIRGGLAPLKYKRSPFPWRDAGPRMLRRRGGNDKEVHFDVPVRSDLFAVAGEHVVYSEIVVPGVVFVEMATEATRAHLGDGVQLRDVQMVWPLVVPKDGDCDDKQTWMRLAIIGNKKFELRSQGPGDDKWTVHCEGKITISSETPAQPEDEAVVRARCPESVDSAKLYPLVDSTGLWLGPKFQVISGMVRSKDEISCRMQLAPDVTNVGYVIHPSLFDGTIHAVCATMFDQDPPFLKIFAGVGKVQVFCREAPKNESVILHLRIDELTEQQQIFTCTVHNEAGVVLWVMENVIFRKVLPEQIQKALEATKKKEDVSFFDAQWMPVKDASDELAADSGTWLVLAEDKKLLEEMSKTLGSRHTYGSALSLPDDLYGFTKIISVAAEKASHVDVLEGSVKVLQRVVGMEKTEEKAPPEVFFVLQGTQAADVADLSGAPVPMHAGVWGMSRCLRLEHPDALAGCIELGGCGGGAADLVARLRAVRVRQDDLLEPEIVLQGASSTPTQYVARLAEVTAQFPVQEQLSFDKEGSYAVSGGTGGLGLLFGRWMADHGAGHLALLSRSGKAPPESSAMMDQLQALGGVTVSVQKCDVQDAADVKALFKSLKGVKGVIHAAGVLDDHLIVDLERQHFEKVLKPKVDGTLNLSAALESAAGLDFFALFSSIAAMLGSPGQANYCSGNAFMDSYALHRRAQGHSAVSVQWGPWAEVGMAARAGTSETSYQRIPLAGGLAAMGAILGTSASVVGVARVNWSNLLAGMATVPAYLQNFKSFKKAAVAAGASISRDLVSSTIQDVLCDVLGDPDLADFSVPLMDMGLDSLSAVEFRNRVQASFDGLTLTATVMFDYPTVADLSDFIVSQFGGGGEEGGEGGAARELNAQEALAMLGVASRFPGCKTNTADEYWSMLIQGKDMISEVPIERWDVDEYYDEDPSAAGKMYARNGGFITGLGDFDAKMFGILDLEAQSMDPHQRILLEVVYESLWHSGFSKDDVSNSNTGSFIGCATLGGISVLDDDIGPYTNIGSFPSGNSGRVSHALGLRGPCFTIDTACSATLVALDCAAQASRLGKTDKSVVAGSNLQLCPNTWVGFCKMSALSVDGRCKTFDASANGFTRSEGAGSCITELVSTTERRGKVAVCQVIGTCVNQDGRSATITAPSGPAQQRCINSALADASVDGEEISMVEVHGTGTALGDPIEIGGLKSTVGKGRSAGDPVILAAAKSIIGHEEGAAGIAGIVKMVASMQHKQIPKNLHLKQLNPNIDLDGFAVIMPDSLIDWRPNNVKAGTSSYGFSGTNSHSILEGPKLKDGEVLSLVRADPLPWNKTPHRLLGMEAMARKFWYALEWRPQELTAQDAKGMLPCLVVGNGDVARALQKTLDCDLVESGAGLSAKLKEQEWATLVFAEALSADDPTLEGSTLADLLELCKASMGTGRSTRLAAVTIGAQSVAGGSIGRGVVGSAIWGFVRTLPFEAPGLKVQSIDLCDVSDTDAAAQTIANELSVSTAGMEAEVAYIDGVRKVPRLATCPVPQGSADIARPEATQLVTGGLGGLGLLCAQSLADLGSQSLVLVSRKGRVPDGEEAVAALLENLKKSSATVHAWACDVSDAKQVSSLTKRIGQEMPSNPLGGVVHSAGVLDFIDIQSQSPERWAPVFKAKVSGAWNLHEATEGTKLNNFVLFSSVSAFVGLSRGTSYSSSNAYLDGLALWRRAQGLPATALQWGPVAEVGMSSRDSHGIADSALKLIKPSQVQKAFSQSLFAGSMPASLAFARVDWGQFQKELGIQVPVLQDYDGEEKVAGGPGGGVPDAFKGLSADQVQSQVSTMVAQIASGVLGLELEELSLDAPLMEAGLDSLSSVDFRNQVAKKLPGLKMPSTLMFDYPNTREIASFAASMLAPADAASAPQAAGAPRASPTAPGGAAVAESTEPVGIWSGAYRFPVDGTSLGELWAALDSQHDGVTEIPFDRWDVDAYYSADQEEPGKMYVRPVPGAYEGPKGRGEILGGSLGGGFAWQRAV</sequence>
<dbReference type="InterPro" id="IPR020841">
    <property type="entry name" value="PKS_Beta-ketoAc_synthase_dom"/>
</dbReference>
<dbReference type="Pfam" id="PF16197">
    <property type="entry name" value="KAsynt_C_assoc"/>
    <property type="match status" value="1"/>
</dbReference>
<evidence type="ECO:0000256" key="1">
    <source>
        <dbReference type="ARBA" id="ARBA00022450"/>
    </source>
</evidence>
<dbReference type="SUPFAM" id="SSF50129">
    <property type="entry name" value="GroES-like"/>
    <property type="match status" value="1"/>
</dbReference>
<reference evidence="12" key="1">
    <citation type="submission" date="2023-10" db="EMBL/GenBank/DDBJ databases">
        <authorList>
            <person name="Chen Y."/>
            <person name="Shah S."/>
            <person name="Dougan E. K."/>
            <person name="Thang M."/>
            <person name="Chan C."/>
        </authorList>
    </citation>
    <scope>NUCLEOTIDE SEQUENCE [LARGE SCALE GENOMIC DNA]</scope>
</reference>
<dbReference type="InterPro" id="IPR016035">
    <property type="entry name" value="Acyl_Trfase/lysoPLipase"/>
</dbReference>
<name>A0ABN9W5Z2_9DINO</name>
<keyword evidence="13" id="KW-1185">Reference proteome</keyword>
<dbReference type="Gene3D" id="3.40.50.720">
    <property type="entry name" value="NAD(P)-binding Rossmann-like Domain"/>
    <property type="match status" value="5"/>
</dbReference>
<dbReference type="SUPFAM" id="SSF51735">
    <property type="entry name" value="NAD(P)-binding Rossmann-fold domains"/>
    <property type="match status" value="7"/>
</dbReference>
<dbReference type="InterPro" id="IPR001227">
    <property type="entry name" value="Ac_transferase_dom_sf"/>
</dbReference>
<dbReference type="InterPro" id="IPR016036">
    <property type="entry name" value="Malonyl_transacylase_ACP-bd"/>
</dbReference>
<dbReference type="Pfam" id="PF00109">
    <property type="entry name" value="ketoacyl-synt"/>
    <property type="match status" value="3"/>
</dbReference>
<accession>A0ABN9W5Z2</accession>
<evidence type="ECO:0000313" key="13">
    <source>
        <dbReference type="Proteomes" id="UP001189429"/>
    </source>
</evidence>
<dbReference type="CDD" id="cd05195">
    <property type="entry name" value="enoyl_red"/>
    <property type="match status" value="1"/>
</dbReference>
<feature type="region of interest" description="N-terminal hotdog fold" evidence="7">
    <location>
        <begin position="1147"/>
        <end position="1266"/>
    </location>
</feature>
<keyword evidence="6" id="KW-0012">Acyltransferase</keyword>
<dbReference type="InterPro" id="IPR036291">
    <property type="entry name" value="NAD(P)-bd_dom_sf"/>
</dbReference>
<feature type="active site" description="Proton acceptor; for dehydratase activity" evidence="7">
    <location>
        <position position="1180"/>
    </location>
</feature>
<feature type="domain" description="Carrier" evidence="9">
    <location>
        <begin position="3840"/>
        <end position="3917"/>
    </location>
</feature>
<evidence type="ECO:0000256" key="8">
    <source>
        <dbReference type="SAM" id="MobiDB-lite"/>
    </source>
</evidence>
<dbReference type="InterPro" id="IPR049900">
    <property type="entry name" value="PKS_mFAS_DH"/>
</dbReference>
<dbReference type="SMART" id="SM01294">
    <property type="entry name" value="PKS_PP_betabranch"/>
    <property type="match status" value="1"/>
</dbReference>
<dbReference type="InterPro" id="IPR049551">
    <property type="entry name" value="PKS_DH_C"/>
</dbReference>
<dbReference type="InterPro" id="IPR042104">
    <property type="entry name" value="PKS_dehydratase_sf"/>
</dbReference>